<name>A0AAV4U6U6_9ARAC</name>
<keyword evidence="2" id="KW-1185">Reference proteome</keyword>
<accession>A0AAV4U6U6</accession>
<dbReference type="AlphaFoldDB" id="A0AAV4U6U6"/>
<comment type="caution">
    <text evidence="1">The sequence shown here is derived from an EMBL/GenBank/DDBJ whole genome shotgun (WGS) entry which is preliminary data.</text>
</comment>
<organism evidence="1 2">
    <name type="scientific">Caerostris darwini</name>
    <dbReference type="NCBI Taxonomy" id="1538125"/>
    <lineage>
        <taxon>Eukaryota</taxon>
        <taxon>Metazoa</taxon>
        <taxon>Ecdysozoa</taxon>
        <taxon>Arthropoda</taxon>
        <taxon>Chelicerata</taxon>
        <taxon>Arachnida</taxon>
        <taxon>Araneae</taxon>
        <taxon>Araneomorphae</taxon>
        <taxon>Entelegynae</taxon>
        <taxon>Araneoidea</taxon>
        <taxon>Araneidae</taxon>
        <taxon>Caerostris</taxon>
    </lineage>
</organism>
<reference evidence="1 2" key="1">
    <citation type="submission" date="2021-06" db="EMBL/GenBank/DDBJ databases">
        <title>Caerostris darwini draft genome.</title>
        <authorList>
            <person name="Kono N."/>
            <person name="Arakawa K."/>
        </authorList>
    </citation>
    <scope>NUCLEOTIDE SEQUENCE [LARGE SCALE GENOMIC DNA]</scope>
</reference>
<dbReference type="Proteomes" id="UP001054837">
    <property type="component" value="Unassembled WGS sequence"/>
</dbReference>
<gene>
    <name evidence="1" type="ORF">CDAR_405111</name>
</gene>
<protein>
    <submittedName>
        <fullName evidence="1">Uncharacterized protein</fullName>
    </submittedName>
</protein>
<evidence type="ECO:0000313" key="2">
    <source>
        <dbReference type="Proteomes" id="UP001054837"/>
    </source>
</evidence>
<proteinExistence type="predicted"/>
<dbReference type="EMBL" id="BPLQ01010781">
    <property type="protein sequence ID" value="GIY53482.1"/>
    <property type="molecule type" value="Genomic_DNA"/>
</dbReference>
<evidence type="ECO:0000313" key="1">
    <source>
        <dbReference type="EMBL" id="GIY53482.1"/>
    </source>
</evidence>
<sequence length="102" mass="11788">MNLSHSQKEVNEQEPQKSITKKLLFSWQQLNPERGKSTAYNLVLHHSSLLPLVCLPLSRTPGISVRAKSTASLTLRCARYFERWDSDNTETRYLPQQQTTQM</sequence>